<name>A0A815WIK8_9BILA</name>
<proteinExistence type="predicted"/>
<dbReference type="AlphaFoldDB" id="A0A815WIK8"/>
<protein>
    <submittedName>
        <fullName evidence="1">Uncharacterized protein</fullName>
    </submittedName>
</protein>
<reference evidence="1" key="1">
    <citation type="submission" date="2021-02" db="EMBL/GenBank/DDBJ databases">
        <authorList>
            <person name="Nowell W R."/>
        </authorList>
    </citation>
    <scope>NUCLEOTIDE SEQUENCE</scope>
</reference>
<dbReference type="EMBL" id="CAJNON010008227">
    <property type="protein sequence ID" value="CAF1543963.1"/>
    <property type="molecule type" value="Genomic_DNA"/>
</dbReference>
<evidence type="ECO:0000313" key="2">
    <source>
        <dbReference type="Proteomes" id="UP000663891"/>
    </source>
</evidence>
<gene>
    <name evidence="1" type="ORF">VCS650_LOCUS44083</name>
</gene>
<organism evidence="1 2">
    <name type="scientific">Adineta steineri</name>
    <dbReference type="NCBI Taxonomy" id="433720"/>
    <lineage>
        <taxon>Eukaryota</taxon>
        <taxon>Metazoa</taxon>
        <taxon>Spiralia</taxon>
        <taxon>Gnathifera</taxon>
        <taxon>Rotifera</taxon>
        <taxon>Eurotatoria</taxon>
        <taxon>Bdelloidea</taxon>
        <taxon>Adinetida</taxon>
        <taxon>Adinetidae</taxon>
        <taxon>Adineta</taxon>
    </lineage>
</organism>
<dbReference type="Proteomes" id="UP000663891">
    <property type="component" value="Unassembled WGS sequence"/>
</dbReference>
<evidence type="ECO:0000313" key="1">
    <source>
        <dbReference type="EMBL" id="CAF1543963.1"/>
    </source>
</evidence>
<feature type="non-terminal residue" evidence="1">
    <location>
        <position position="1"/>
    </location>
</feature>
<accession>A0A815WIK8</accession>
<sequence>RYEDLTLINYDNHDDMSDEENECNVDMRTADNEIYIVLD</sequence>
<comment type="caution">
    <text evidence="1">The sequence shown here is derived from an EMBL/GenBank/DDBJ whole genome shotgun (WGS) entry which is preliminary data.</text>
</comment>